<dbReference type="PANTHER" id="PTHR30466">
    <property type="entry name" value="FLAVIN REDUCTASE"/>
    <property type="match status" value="1"/>
</dbReference>
<sequence>MADVDAFIDRLNPDMCVVTAVADGERAGCLVGFSSQCSIRPQRFVVWLSKANRTCRVAGSARHLAVHLLTREQRELAELFGSRTGDDTDKFADVRWRKGPEGAVVLEDAAAWYVGAVTLRADAGDHVGYVLDPVAGGGRDGGDVGPLLRLADAVDIPPGHPAD</sequence>
<evidence type="ECO:0000256" key="1">
    <source>
        <dbReference type="ARBA" id="ARBA00023002"/>
    </source>
</evidence>
<dbReference type="InterPro" id="IPR002563">
    <property type="entry name" value="Flavin_Rdtase-like_dom"/>
</dbReference>
<name>A0ABW7XZA2_STRCE</name>
<dbReference type="PANTHER" id="PTHR30466:SF15">
    <property type="entry name" value="POSSIBLE OXIDOREDUCTASE"/>
    <property type="match status" value="1"/>
</dbReference>
<evidence type="ECO:0000313" key="3">
    <source>
        <dbReference type="EMBL" id="MFI5675295.1"/>
    </source>
</evidence>
<dbReference type="EMBL" id="JBITDC010000004">
    <property type="protein sequence ID" value="MFI5675295.1"/>
    <property type="molecule type" value="Genomic_DNA"/>
</dbReference>
<accession>A0ABW7XZA2</accession>
<proteinExistence type="predicted"/>
<dbReference type="InterPro" id="IPR012349">
    <property type="entry name" value="Split_barrel_FMN-bd"/>
</dbReference>
<gene>
    <name evidence="3" type="ORF">ACIA8P_11575</name>
</gene>
<dbReference type="RefSeq" id="WP_398656119.1">
    <property type="nucleotide sequence ID" value="NZ_JBITDC010000004.1"/>
</dbReference>
<evidence type="ECO:0000259" key="2">
    <source>
        <dbReference type="SMART" id="SM00903"/>
    </source>
</evidence>
<dbReference type="SUPFAM" id="SSF50475">
    <property type="entry name" value="FMN-binding split barrel"/>
    <property type="match status" value="1"/>
</dbReference>
<comment type="caution">
    <text evidence="3">The sequence shown here is derived from an EMBL/GenBank/DDBJ whole genome shotgun (WGS) entry which is preliminary data.</text>
</comment>
<feature type="domain" description="Flavin reductase like" evidence="2">
    <location>
        <begin position="15"/>
        <end position="156"/>
    </location>
</feature>
<dbReference type="Gene3D" id="2.30.110.10">
    <property type="entry name" value="Electron Transport, Fmn-binding Protein, Chain A"/>
    <property type="match status" value="1"/>
</dbReference>
<protein>
    <submittedName>
        <fullName evidence="3">Flavin reductase family protein</fullName>
        <ecNumber evidence="3">1.5.1.-</ecNumber>
    </submittedName>
</protein>
<dbReference type="InterPro" id="IPR050268">
    <property type="entry name" value="NADH-dep_flavin_reductase"/>
</dbReference>
<dbReference type="GO" id="GO:0016491">
    <property type="term" value="F:oxidoreductase activity"/>
    <property type="evidence" value="ECO:0007669"/>
    <property type="project" value="UniProtKB-KW"/>
</dbReference>
<reference evidence="3 4" key="1">
    <citation type="submission" date="2024-10" db="EMBL/GenBank/DDBJ databases">
        <title>The Natural Products Discovery Center: Release of the First 8490 Sequenced Strains for Exploring Actinobacteria Biosynthetic Diversity.</title>
        <authorList>
            <person name="Kalkreuter E."/>
            <person name="Kautsar S.A."/>
            <person name="Yang D."/>
            <person name="Bader C.D."/>
            <person name="Teijaro C.N."/>
            <person name="Fluegel L."/>
            <person name="Davis C.M."/>
            <person name="Simpson J.R."/>
            <person name="Lauterbach L."/>
            <person name="Steele A.D."/>
            <person name="Gui C."/>
            <person name="Meng S."/>
            <person name="Li G."/>
            <person name="Viehrig K."/>
            <person name="Ye F."/>
            <person name="Su P."/>
            <person name="Kiefer A.F."/>
            <person name="Nichols A."/>
            <person name="Cepeda A.J."/>
            <person name="Yan W."/>
            <person name="Fan B."/>
            <person name="Jiang Y."/>
            <person name="Adhikari A."/>
            <person name="Zheng C.-J."/>
            <person name="Schuster L."/>
            <person name="Cowan T.M."/>
            <person name="Smanski M.J."/>
            <person name="Chevrette M.G."/>
            <person name="De Carvalho L.P.S."/>
            <person name="Shen B."/>
        </authorList>
    </citation>
    <scope>NUCLEOTIDE SEQUENCE [LARGE SCALE GENOMIC DNA]</scope>
    <source>
        <strain evidence="3 4">NPDC051599</strain>
    </source>
</reference>
<evidence type="ECO:0000313" key="4">
    <source>
        <dbReference type="Proteomes" id="UP001612415"/>
    </source>
</evidence>
<dbReference type="Pfam" id="PF01613">
    <property type="entry name" value="Flavin_Reduct"/>
    <property type="match status" value="1"/>
</dbReference>
<dbReference type="EC" id="1.5.1.-" evidence="3"/>
<organism evidence="3 4">
    <name type="scientific">Streptomyces cellulosae</name>
    <dbReference type="NCBI Taxonomy" id="1968"/>
    <lineage>
        <taxon>Bacteria</taxon>
        <taxon>Bacillati</taxon>
        <taxon>Actinomycetota</taxon>
        <taxon>Actinomycetes</taxon>
        <taxon>Kitasatosporales</taxon>
        <taxon>Streptomycetaceae</taxon>
        <taxon>Streptomyces</taxon>
    </lineage>
</organism>
<keyword evidence="4" id="KW-1185">Reference proteome</keyword>
<dbReference type="Proteomes" id="UP001612415">
    <property type="component" value="Unassembled WGS sequence"/>
</dbReference>
<dbReference type="SMART" id="SM00903">
    <property type="entry name" value="Flavin_Reduct"/>
    <property type="match status" value="1"/>
</dbReference>
<keyword evidence="1 3" id="KW-0560">Oxidoreductase</keyword>